<dbReference type="Proteomes" id="UP000663864">
    <property type="component" value="Unassembled WGS sequence"/>
</dbReference>
<evidence type="ECO:0000313" key="12">
    <source>
        <dbReference type="Proteomes" id="UP000663864"/>
    </source>
</evidence>
<evidence type="ECO:0000256" key="1">
    <source>
        <dbReference type="ARBA" id="ARBA00004141"/>
    </source>
</evidence>
<evidence type="ECO:0000256" key="3">
    <source>
        <dbReference type="ARBA" id="ARBA00022692"/>
    </source>
</evidence>
<accession>A0A813VQJ4</accession>
<sequence>MNSSTEPQAYGAGRAGSAFDPIGFIKKPQVILRVVAWVLSIIVFACIAQEGYADDQCRYNGSNACGYGIGIGVIAFILTMVFTGLDIYFPNISNVKTRKTVVLSELAISGFLVFLWFIGFCYMTDQWRKEPDKNKDGWDGRNSVQSAIAFSFFSIFVWAGLTFFAFRRYREGVLNLFSSNYEDHSTGTGQTYGGYPSSGGVEKFNMADDNLNEGTSSRPFFVHADFPFVFIPTRPPPHFAFDDDDDDDDDDVAADDFDNHNKTNSQFTNENQKHEIEETVDDEVDNNEENEDDIEEKDNLRISQPKYSELLKHLDFSHTRMVDVTNLLSDDPNNYFPDDENKVSTDENLSSTHQSTDEKSSVNIDNNQTKNNENLENSDENYLNNLANIIQQASHLPTNKYDYDPNNQEYIIIDPQKKIFFEEDDDTSKQATQNYDLHDYENEVSESLPKSNKNVRSTNENSHDNEEENLSSIPRLNRNENNRREVEDQQSDNDFNWNNLIYGKDRFNQPPTARVILSEIIDENHRTPNKQEKLLSNQDKIKENLNFSSKTKFDDSSETDSVSENEFNLSKEKIKDNLKPQSDQSIDEDLDDLNNHLKQALNHKDQPYRTATDILLQRLSNQQTDNITNQYKNKSHHIQHDDYIQSKTHDIWLSMLEKLEQEHKQRLEKQQKQYEEYMFHLEENMKRRLDQYLSSTNSVQKSKSDISNQSFHEHDTHSSPPIDSNETIHRSYSNSNQYRPLVDQINKHNYPTNHLLTSNTQQQPIQTNISRSQSREDISNLRNELSTKHAKHVSDLKLYYEHEIDELKNQLNISRMGHPNSSTTRQSIETIERINNENIRLHDHIKQLRQSLKTSDEENNSLKRQLEELRGQINNKDVEIKNSHKKLNEMEQELNEIRHMKDQQNEKYAYIDRQSLFYQEEYQKISRDLILTRERLARLEESYRQLENQHKTCRQQTFTNENNNQRINHDTNYNSAMSLNIPTSREYGRFTLIQSKYSSATITKSRDENIDSGTYTSDGSDDLFRHSNSRRPVDNISDFVSEQDCFPHVHVQSSRPFYSSNKLSPNGHRSIDQMPVRDFSDNKIKESEKLESKFDELLNKKRDLESRINRIPIRGLTTTDRQLLDVLEREIQRVEQQISSVKLELRKMNILPTY</sequence>
<protein>
    <recommendedName>
        <fullName evidence="10">MARVEL domain-containing protein</fullName>
    </recommendedName>
</protein>
<dbReference type="EMBL" id="CAJNOT010000103">
    <property type="protein sequence ID" value="CAF0839933.1"/>
    <property type="molecule type" value="Genomic_DNA"/>
</dbReference>
<feature type="compositionally biased region" description="Basic and acidic residues" evidence="8">
    <location>
        <begin position="477"/>
        <end position="487"/>
    </location>
</feature>
<dbReference type="Pfam" id="PF01284">
    <property type="entry name" value="MARVEL"/>
    <property type="match status" value="1"/>
</dbReference>
<feature type="region of interest" description="Disordered" evidence="8">
    <location>
        <begin position="694"/>
        <end position="729"/>
    </location>
</feature>
<feature type="transmembrane region" description="Helical" evidence="9">
    <location>
        <begin position="144"/>
        <end position="166"/>
    </location>
</feature>
<dbReference type="InterPro" id="IPR016579">
    <property type="entry name" value="Synaptogyrin"/>
</dbReference>
<comment type="similarity">
    <text evidence="2">Belongs to the synaptogyrin family.</text>
</comment>
<dbReference type="PANTHER" id="PTHR10838:SF20">
    <property type="entry name" value="SYNAPTOGYRIN"/>
    <property type="match status" value="1"/>
</dbReference>
<organism evidence="11 12">
    <name type="scientific">Rotaria sordida</name>
    <dbReference type="NCBI Taxonomy" id="392033"/>
    <lineage>
        <taxon>Eukaryota</taxon>
        <taxon>Metazoa</taxon>
        <taxon>Spiralia</taxon>
        <taxon>Gnathifera</taxon>
        <taxon>Rotifera</taxon>
        <taxon>Eurotatoria</taxon>
        <taxon>Bdelloidea</taxon>
        <taxon>Philodinida</taxon>
        <taxon>Philodinidae</taxon>
        <taxon>Rotaria</taxon>
    </lineage>
</organism>
<feature type="region of interest" description="Disordered" evidence="8">
    <location>
        <begin position="424"/>
        <end position="497"/>
    </location>
</feature>
<feature type="compositionally biased region" description="Acidic residues" evidence="8">
    <location>
        <begin position="242"/>
        <end position="256"/>
    </location>
</feature>
<feature type="coiled-coil region" evidence="7">
    <location>
        <begin position="1080"/>
        <end position="1151"/>
    </location>
</feature>
<evidence type="ECO:0000259" key="10">
    <source>
        <dbReference type="PROSITE" id="PS51225"/>
    </source>
</evidence>
<feature type="compositionally biased region" description="Acidic residues" evidence="8">
    <location>
        <begin position="278"/>
        <end position="296"/>
    </location>
</feature>
<gene>
    <name evidence="11" type="ORF">ZHD862_LOCUS4326</name>
</gene>
<keyword evidence="4 9" id="KW-1133">Transmembrane helix</keyword>
<dbReference type="PROSITE" id="PS51225">
    <property type="entry name" value="MARVEL"/>
    <property type="match status" value="1"/>
</dbReference>
<keyword evidence="5 6" id="KW-0472">Membrane</keyword>
<dbReference type="AlphaFoldDB" id="A0A813VQJ4"/>
<comment type="caution">
    <text evidence="11">The sequence shown here is derived from an EMBL/GenBank/DDBJ whole genome shotgun (WGS) entry which is preliminary data.</text>
</comment>
<feature type="compositionally biased region" description="Polar residues" evidence="8">
    <location>
        <begin position="694"/>
        <end position="710"/>
    </location>
</feature>
<feature type="coiled-coil region" evidence="7">
    <location>
        <begin position="653"/>
        <end position="684"/>
    </location>
</feature>
<feature type="transmembrane region" description="Helical" evidence="9">
    <location>
        <begin position="64"/>
        <end position="89"/>
    </location>
</feature>
<evidence type="ECO:0000256" key="7">
    <source>
        <dbReference type="SAM" id="Coils"/>
    </source>
</evidence>
<feature type="transmembrane region" description="Helical" evidence="9">
    <location>
        <begin position="101"/>
        <end position="123"/>
    </location>
</feature>
<proteinExistence type="inferred from homology"/>
<keyword evidence="7" id="KW-0175">Coiled coil</keyword>
<name>A0A813VQJ4_9BILA</name>
<evidence type="ECO:0000256" key="6">
    <source>
        <dbReference type="PROSITE-ProRule" id="PRU00581"/>
    </source>
</evidence>
<feature type="region of interest" description="Disordered" evidence="8">
    <location>
        <begin position="239"/>
        <end position="301"/>
    </location>
</feature>
<dbReference type="GO" id="GO:0030672">
    <property type="term" value="C:synaptic vesicle membrane"/>
    <property type="evidence" value="ECO:0007669"/>
    <property type="project" value="TreeGrafter"/>
</dbReference>
<feature type="compositionally biased region" description="Polar residues" evidence="8">
    <location>
        <begin position="448"/>
        <end position="460"/>
    </location>
</feature>
<evidence type="ECO:0000313" key="11">
    <source>
        <dbReference type="EMBL" id="CAF0839933.1"/>
    </source>
</evidence>
<evidence type="ECO:0000256" key="4">
    <source>
        <dbReference type="ARBA" id="ARBA00022989"/>
    </source>
</evidence>
<feature type="coiled-coil region" evidence="7">
    <location>
        <begin position="831"/>
        <end position="956"/>
    </location>
</feature>
<feature type="transmembrane region" description="Helical" evidence="9">
    <location>
        <begin position="30"/>
        <end position="52"/>
    </location>
</feature>
<reference evidence="11" key="1">
    <citation type="submission" date="2021-02" db="EMBL/GenBank/DDBJ databases">
        <authorList>
            <person name="Nowell W R."/>
        </authorList>
    </citation>
    <scope>NUCLEOTIDE SEQUENCE</scope>
</reference>
<feature type="domain" description="MARVEL" evidence="10">
    <location>
        <begin position="24"/>
        <end position="170"/>
    </location>
</feature>
<keyword evidence="3 6" id="KW-0812">Transmembrane</keyword>
<evidence type="ECO:0000256" key="2">
    <source>
        <dbReference type="ARBA" id="ARBA00010252"/>
    </source>
</evidence>
<dbReference type="PANTHER" id="PTHR10838">
    <property type="entry name" value="SYNAPTOGYRIN"/>
    <property type="match status" value="1"/>
</dbReference>
<feature type="compositionally biased region" description="Polar residues" evidence="8">
    <location>
        <begin position="718"/>
        <end position="729"/>
    </location>
</feature>
<evidence type="ECO:0000256" key="9">
    <source>
        <dbReference type="SAM" id="Phobius"/>
    </source>
</evidence>
<dbReference type="GO" id="GO:0031594">
    <property type="term" value="C:neuromuscular junction"/>
    <property type="evidence" value="ECO:0007669"/>
    <property type="project" value="TreeGrafter"/>
</dbReference>
<dbReference type="InterPro" id="IPR008253">
    <property type="entry name" value="Marvel"/>
</dbReference>
<evidence type="ECO:0000256" key="8">
    <source>
        <dbReference type="SAM" id="MobiDB-lite"/>
    </source>
</evidence>
<feature type="region of interest" description="Disordered" evidence="8">
    <location>
        <begin position="329"/>
        <end position="378"/>
    </location>
</feature>
<evidence type="ECO:0000256" key="5">
    <source>
        <dbReference type="ARBA" id="ARBA00023136"/>
    </source>
</evidence>
<comment type="subcellular location">
    <subcellularLocation>
        <location evidence="1">Membrane</location>
        <topology evidence="1">Multi-pass membrane protein</topology>
    </subcellularLocation>
</comment>
<feature type="compositionally biased region" description="Low complexity" evidence="8">
    <location>
        <begin position="366"/>
        <end position="375"/>
    </location>
</feature>